<dbReference type="Proteomes" id="UP000003676">
    <property type="component" value="Unassembled WGS sequence"/>
</dbReference>
<protein>
    <submittedName>
        <fullName evidence="2">Uncharacterized protein</fullName>
    </submittedName>
</protein>
<evidence type="ECO:0000313" key="2">
    <source>
        <dbReference type="EMBL" id="EEB32322.1"/>
    </source>
</evidence>
<dbReference type="EMBL" id="ABXU01000081">
    <property type="protein sequence ID" value="EEB32322.1"/>
    <property type="molecule type" value="Genomic_DNA"/>
</dbReference>
<reference evidence="2 3" key="2">
    <citation type="submission" date="2008-10" db="EMBL/GenBank/DDBJ databases">
        <authorList>
            <person name="Fulton L."/>
            <person name="Clifton S."/>
            <person name="Fulton B."/>
            <person name="Xu J."/>
            <person name="Minx P."/>
            <person name="Pepin K.H."/>
            <person name="Johnson M."/>
            <person name="Bhonagiri V."/>
            <person name="Nash W.E."/>
            <person name="Mardis E.R."/>
            <person name="Wilson R.K."/>
        </authorList>
    </citation>
    <scope>NUCLEOTIDE SEQUENCE [LARGE SCALE GENOMIC DNA]</scope>
    <source>
        <strain evidence="2 3">ATCC 29098</strain>
    </source>
</reference>
<keyword evidence="1" id="KW-1133">Transmembrane helix</keyword>
<gene>
    <name evidence="2" type="ORF">DESPIG_02775</name>
</gene>
<dbReference type="AlphaFoldDB" id="B6WXE9"/>
<comment type="caution">
    <text evidence="2">The sequence shown here is derived from an EMBL/GenBank/DDBJ whole genome shotgun (WGS) entry which is preliminary data.</text>
</comment>
<sequence>MTARQDSLTDAFFVFFNKMQYFQLVIIKHLILLDNCFNFYAFLRPGSGRHGIDIKKPPRRNRKICHANHLEYNIFIKSTPGPAKENIRDNPLIKMPFPDPKQVLGMKVLQNAAHLYTA</sequence>
<dbReference type="HOGENOM" id="CLU_2069309_0_0_7"/>
<feature type="transmembrane region" description="Helical" evidence="1">
    <location>
        <begin position="20"/>
        <end position="43"/>
    </location>
</feature>
<accession>B6WXE9</accession>
<organism evidence="2 3">
    <name type="scientific">Desulfovibrio piger ATCC 29098</name>
    <dbReference type="NCBI Taxonomy" id="411464"/>
    <lineage>
        <taxon>Bacteria</taxon>
        <taxon>Pseudomonadati</taxon>
        <taxon>Thermodesulfobacteriota</taxon>
        <taxon>Desulfovibrionia</taxon>
        <taxon>Desulfovibrionales</taxon>
        <taxon>Desulfovibrionaceae</taxon>
        <taxon>Desulfovibrio</taxon>
    </lineage>
</organism>
<keyword evidence="1" id="KW-0812">Transmembrane</keyword>
<proteinExistence type="predicted"/>
<name>B6WXE9_9BACT</name>
<keyword evidence="1" id="KW-0472">Membrane</keyword>
<evidence type="ECO:0000313" key="3">
    <source>
        <dbReference type="Proteomes" id="UP000003676"/>
    </source>
</evidence>
<evidence type="ECO:0000256" key="1">
    <source>
        <dbReference type="SAM" id="Phobius"/>
    </source>
</evidence>
<reference evidence="2 3" key="1">
    <citation type="submission" date="2008-10" db="EMBL/GenBank/DDBJ databases">
        <title>Draft genome sequence of Desulvovibrio piger (ATCC 29098).</title>
        <authorList>
            <person name="Sudarsanam P."/>
            <person name="Ley R."/>
            <person name="Guruge J."/>
            <person name="Turnbaugh P.J."/>
            <person name="Mahowald M."/>
            <person name="Liep D."/>
            <person name="Gordon J."/>
        </authorList>
    </citation>
    <scope>NUCLEOTIDE SEQUENCE [LARGE SCALE GENOMIC DNA]</scope>
    <source>
        <strain evidence="2 3">ATCC 29098</strain>
    </source>
</reference>